<keyword evidence="2" id="KW-1185">Reference proteome</keyword>
<dbReference type="KEGG" id="abas:ACPOL_4184"/>
<accession>A0A2Z5G2V2</accession>
<protein>
    <submittedName>
        <fullName evidence="1">Uncharacterized protein</fullName>
    </submittedName>
</protein>
<gene>
    <name evidence="1" type="ORF">ACPOL_4184</name>
</gene>
<reference evidence="1 2" key="1">
    <citation type="journal article" date="2018" name="Front. Microbiol.">
        <title>Hydrolytic Capabilities as a Key to Environmental Success: Chitinolytic and Cellulolytic Acidobacteria From Acidic Sub-arctic Soils and Boreal Peatlands.</title>
        <authorList>
            <person name="Belova S.E."/>
            <person name="Ravin N.V."/>
            <person name="Pankratov T.A."/>
            <person name="Rakitin A.L."/>
            <person name="Ivanova A.A."/>
            <person name="Beletsky A.V."/>
            <person name="Mardanov A.V."/>
            <person name="Sinninghe Damste J.S."/>
            <person name="Dedysh S.N."/>
        </authorList>
    </citation>
    <scope>NUCLEOTIDE SEQUENCE [LARGE SCALE GENOMIC DNA]</scope>
    <source>
        <strain evidence="1 2">SBC82</strain>
    </source>
</reference>
<evidence type="ECO:0000313" key="1">
    <source>
        <dbReference type="EMBL" id="AXC13461.1"/>
    </source>
</evidence>
<dbReference type="Proteomes" id="UP000253606">
    <property type="component" value="Chromosome"/>
</dbReference>
<organism evidence="1 2">
    <name type="scientific">Acidisarcina polymorpha</name>
    <dbReference type="NCBI Taxonomy" id="2211140"/>
    <lineage>
        <taxon>Bacteria</taxon>
        <taxon>Pseudomonadati</taxon>
        <taxon>Acidobacteriota</taxon>
        <taxon>Terriglobia</taxon>
        <taxon>Terriglobales</taxon>
        <taxon>Acidobacteriaceae</taxon>
        <taxon>Acidisarcina</taxon>
    </lineage>
</organism>
<dbReference type="AlphaFoldDB" id="A0A2Z5G2V2"/>
<sequence length="38" mass="4358">MSRKKDVDEANFVSSKSDFGLLRVVEYKGEDGFYKTPN</sequence>
<proteinExistence type="predicted"/>
<evidence type="ECO:0000313" key="2">
    <source>
        <dbReference type="Proteomes" id="UP000253606"/>
    </source>
</evidence>
<name>A0A2Z5G2V2_9BACT</name>
<dbReference type="EMBL" id="CP030840">
    <property type="protein sequence ID" value="AXC13461.1"/>
    <property type="molecule type" value="Genomic_DNA"/>
</dbReference>